<keyword evidence="6" id="KW-0539">Nucleus</keyword>
<dbReference type="KEGG" id="bnn:FOA43_000484"/>
<comment type="similarity">
    <text evidence="3">Belongs to the HRI1 family.</text>
</comment>
<evidence type="ECO:0000313" key="7">
    <source>
        <dbReference type="EMBL" id="QPG73178.1"/>
    </source>
</evidence>
<dbReference type="InterPro" id="IPR031818">
    <property type="entry name" value="Hri1"/>
</dbReference>
<gene>
    <name evidence="7" type="ORF">FOA43_000484</name>
</gene>
<evidence type="ECO:0000313" key="8">
    <source>
        <dbReference type="Proteomes" id="UP000662931"/>
    </source>
</evidence>
<dbReference type="GO" id="GO:0005737">
    <property type="term" value="C:cytoplasm"/>
    <property type="evidence" value="ECO:0007669"/>
    <property type="project" value="UniProtKB-SubCell"/>
</dbReference>
<evidence type="ECO:0000256" key="4">
    <source>
        <dbReference type="ARBA" id="ARBA00017063"/>
    </source>
</evidence>
<keyword evidence="8" id="KW-1185">Reference proteome</keyword>
<reference evidence="7" key="1">
    <citation type="submission" date="2020-10" db="EMBL/GenBank/DDBJ databases">
        <authorList>
            <person name="Roach M.J.R."/>
        </authorList>
    </citation>
    <scope>NUCLEOTIDE SEQUENCE</scope>
    <source>
        <strain evidence="7">CBS 1945</strain>
    </source>
</reference>
<protein>
    <recommendedName>
        <fullName evidence="4">Protein HRI1</fullName>
    </recommendedName>
</protein>
<accession>A0A875RX57</accession>
<dbReference type="CDD" id="cd11693">
    <property type="entry name" value="HRI1_C_like"/>
    <property type="match status" value="1"/>
</dbReference>
<dbReference type="Pfam" id="PF16815">
    <property type="entry name" value="HRI1"/>
    <property type="match status" value="1"/>
</dbReference>
<proteinExistence type="inferred from homology"/>
<dbReference type="Gene3D" id="2.40.128.320">
    <property type="entry name" value="Protein HRI1, N-terminal domain"/>
    <property type="match status" value="1"/>
</dbReference>
<dbReference type="GeneID" id="62193885"/>
<organism evidence="7 8">
    <name type="scientific">Eeniella nana</name>
    <name type="common">Yeast</name>
    <name type="synonym">Brettanomyces nanus</name>
    <dbReference type="NCBI Taxonomy" id="13502"/>
    <lineage>
        <taxon>Eukaryota</taxon>
        <taxon>Fungi</taxon>
        <taxon>Dikarya</taxon>
        <taxon>Ascomycota</taxon>
        <taxon>Saccharomycotina</taxon>
        <taxon>Pichiomycetes</taxon>
        <taxon>Pichiales</taxon>
        <taxon>Pichiaceae</taxon>
        <taxon>Brettanomyces</taxon>
    </lineage>
</organism>
<dbReference type="Proteomes" id="UP000662931">
    <property type="component" value="Chromosome 1"/>
</dbReference>
<evidence type="ECO:0000256" key="2">
    <source>
        <dbReference type="ARBA" id="ARBA00004496"/>
    </source>
</evidence>
<dbReference type="InterPro" id="IPR038744">
    <property type="entry name" value="Hri1_N"/>
</dbReference>
<comment type="subcellular location">
    <subcellularLocation>
        <location evidence="2">Cytoplasm</location>
    </subcellularLocation>
    <subcellularLocation>
        <location evidence="1">Nucleus</location>
    </subcellularLocation>
</comment>
<dbReference type="CDD" id="cd11692">
    <property type="entry name" value="HRI1_N_like"/>
    <property type="match status" value="1"/>
</dbReference>
<evidence type="ECO:0000256" key="5">
    <source>
        <dbReference type="ARBA" id="ARBA00022490"/>
    </source>
</evidence>
<evidence type="ECO:0000256" key="6">
    <source>
        <dbReference type="ARBA" id="ARBA00023242"/>
    </source>
</evidence>
<dbReference type="RefSeq" id="XP_038776743.1">
    <property type="nucleotide sequence ID" value="XM_038920815.1"/>
</dbReference>
<dbReference type="EMBL" id="CP064812">
    <property type="protein sequence ID" value="QPG73178.1"/>
    <property type="molecule type" value="Genomic_DNA"/>
</dbReference>
<dbReference type="AlphaFoldDB" id="A0A875RX57"/>
<evidence type="ECO:0000256" key="1">
    <source>
        <dbReference type="ARBA" id="ARBA00004123"/>
    </source>
</evidence>
<dbReference type="OrthoDB" id="4045395at2759"/>
<dbReference type="Gene3D" id="2.40.128.310">
    <property type="entry name" value="Protein HRI1, C-terminal domain"/>
    <property type="match status" value="1"/>
</dbReference>
<evidence type="ECO:0000256" key="3">
    <source>
        <dbReference type="ARBA" id="ARBA00005229"/>
    </source>
</evidence>
<dbReference type="InterPro" id="IPR043047">
    <property type="entry name" value="Hri1_N_sf"/>
</dbReference>
<keyword evidence="5" id="KW-0963">Cytoplasm</keyword>
<dbReference type="GO" id="GO:0005634">
    <property type="term" value="C:nucleus"/>
    <property type="evidence" value="ECO:0007669"/>
    <property type="project" value="UniProtKB-SubCell"/>
</dbReference>
<sequence>MSASIRLSIFWPNSEPEQLPERTDTLVLTTSSGRYIDIRSYKQNSLDSHPELKSFPFDWAFAGDERVLSKNPTKIEFTHQFFDSSYILRLSSYLRRESSVKPNRDEIPVDCGRFVTLSSGIREETGEMMNEHTKKVEPYIEHWVSVDPLNSKPNNMIQLDDDSTDNVRFKSTLFDIEVEEKYEGRFIRLGAWAQGLIWDKSNIDCPISVIRRHQNGSKWITILQFGDCISKLKGLEEEPVKEGVTTIKDDVRWTCKESN</sequence>
<name>A0A875RX57_EENNA</name>